<gene>
    <name evidence="1" type="ORF">EPI10_034200</name>
</gene>
<proteinExistence type="predicted"/>
<evidence type="ECO:0000313" key="2">
    <source>
        <dbReference type="Proteomes" id="UP000325315"/>
    </source>
</evidence>
<dbReference type="EMBL" id="SMMG02000001">
    <property type="protein sequence ID" value="KAA3490765.1"/>
    <property type="molecule type" value="Genomic_DNA"/>
</dbReference>
<dbReference type="PANTHER" id="PTHR33067:SF39">
    <property type="entry name" value="TRANSCRIPTION FACTOR INTERACTOR AND REGULATOR CCHC(ZN) FAMILY"/>
    <property type="match status" value="1"/>
</dbReference>
<dbReference type="CDD" id="cd00303">
    <property type="entry name" value="retropepsin_like"/>
    <property type="match status" value="1"/>
</dbReference>
<accession>A0A5B6XD28</accession>
<dbReference type="Gene3D" id="2.40.70.10">
    <property type="entry name" value="Acid Proteases"/>
    <property type="match status" value="1"/>
</dbReference>
<dbReference type="OrthoDB" id="1937287at2759"/>
<comment type="caution">
    <text evidence="1">The sequence shown here is derived from an EMBL/GenBank/DDBJ whole genome shotgun (WGS) entry which is preliminary data.</text>
</comment>
<reference evidence="2" key="1">
    <citation type="journal article" date="2019" name="Plant Biotechnol. J.">
        <title>Genome sequencing of the Australian wild diploid species Gossypium australe highlights disease resistance and delayed gland morphogenesis.</title>
        <authorList>
            <person name="Cai Y."/>
            <person name="Cai X."/>
            <person name="Wang Q."/>
            <person name="Wang P."/>
            <person name="Zhang Y."/>
            <person name="Cai C."/>
            <person name="Xu Y."/>
            <person name="Wang K."/>
            <person name="Zhou Z."/>
            <person name="Wang C."/>
            <person name="Geng S."/>
            <person name="Li B."/>
            <person name="Dong Q."/>
            <person name="Hou Y."/>
            <person name="Wang H."/>
            <person name="Ai P."/>
            <person name="Liu Z."/>
            <person name="Yi F."/>
            <person name="Sun M."/>
            <person name="An G."/>
            <person name="Cheng J."/>
            <person name="Zhang Y."/>
            <person name="Shi Q."/>
            <person name="Xie Y."/>
            <person name="Shi X."/>
            <person name="Chang Y."/>
            <person name="Huang F."/>
            <person name="Chen Y."/>
            <person name="Hong S."/>
            <person name="Mi L."/>
            <person name="Sun Q."/>
            <person name="Zhang L."/>
            <person name="Zhou B."/>
            <person name="Peng R."/>
            <person name="Zhang X."/>
            <person name="Liu F."/>
        </authorList>
    </citation>
    <scope>NUCLEOTIDE SEQUENCE [LARGE SCALE GENOMIC DNA]</scope>
    <source>
        <strain evidence="2">cv. PA1801</strain>
    </source>
</reference>
<protein>
    <submittedName>
        <fullName evidence="1">Bromodomain-containing protein</fullName>
    </submittedName>
</protein>
<name>A0A5B6XD28_9ROSI</name>
<dbReference type="PANTHER" id="PTHR33067">
    <property type="entry name" value="RNA-DIRECTED DNA POLYMERASE-RELATED"/>
    <property type="match status" value="1"/>
</dbReference>
<evidence type="ECO:0000313" key="1">
    <source>
        <dbReference type="EMBL" id="KAA3490765.1"/>
    </source>
</evidence>
<dbReference type="InterPro" id="IPR021109">
    <property type="entry name" value="Peptidase_aspartic_dom_sf"/>
</dbReference>
<dbReference type="Proteomes" id="UP000325315">
    <property type="component" value="Unassembled WGS sequence"/>
</dbReference>
<dbReference type="AlphaFoldDB" id="A0A5B6XD28"/>
<organism evidence="1 2">
    <name type="scientific">Gossypium australe</name>
    <dbReference type="NCBI Taxonomy" id="47621"/>
    <lineage>
        <taxon>Eukaryota</taxon>
        <taxon>Viridiplantae</taxon>
        <taxon>Streptophyta</taxon>
        <taxon>Embryophyta</taxon>
        <taxon>Tracheophyta</taxon>
        <taxon>Spermatophyta</taxon>
        <taxon>Magnoliopsida</taxon>
        <taxon>eudicotyledons</taxon>
        <taxon>Gunneridae</taxon>
        <taxon>Pentapetalae</taxon>
        <taxon>rosids</taxon>
        <taxon>malvids</taxon>
        <taxon>Malvales</taxon>
        <taxon>Malvaceae</taxon>
        <taxon>Malvoideae</taxon>
        <taxon>Gossypium</taxon>
    </lineage>
</organism>
<keyword evidence="2" id="KW-1185">Reference proteome</keyword>
<sequence>MKFMKDIMSKKKILSEYETITLTKKCNAFLQNKLPPKLKDPGSFTMPCNIRESYCGKTLCNLGATINLIPKSIFKLLGIGEVRPTIVTLQLVNRSLAYPKGKIEDVLVRVDKFIFPNGFIVLDFETDKEVLIILGRPFLATRRTLIDVQKGEFTVRVQDNQVTFNVLKAMKFPDPTEEFSIMEELETLVSMEWESNLEETR</sequence>